<keyword evidence="4" id="KW-0808">Transferase</keyword>
<dbReference type="SMART" id="SM00387">
    <property type="entry name" value="HATPase_c"/>
    <property type="match status" value="1"/>
</dbReference>
<dbReference type="Gene3D" id="3.30.565.10">
    <property type="entry name" value="Histidine kinase-like ATPase, C-terminal domain"/>
    <property type="match status" value="1"/>
</dbReference>
<dbReference type="Pfam" id="PF13185">
    <property type="entry name" value="GAF_2"/>
    <property type="match status" value="1"/>
</dbReference>
<evidence type="ECO:0000256" key="3">
    <source>
        <dbReference type="ARBA" id="ARBA00022553"/>
    </source>
</evidence>
<dbReference type="InterPro" id="IPR029016">
    <property type="entry name" value="GAF-like_dom_sf"/>
</dbReference>
<evidence type="ECO:0000256" key="2">
    <source>
        <dbReference type="ARBA" id="ARBA00012438"/>
    </source>
</evidence>
<evidence type="ECO:0000256" key="1">
    <source>
        <dbReference type="ARBA" id="ARBA00000085"/>
    </source>
</evidence>
<keyword evidence="8" id="KW-0902">Two-component regulatory system</keyword>
<gene>
    <name evidence="10" type="ORF">A2Z10_02195</name>
</gene>
<evidence type="ECO:0000256" key="4">
    <source>
        <dbReference type="ARBA" id="ARBA00022679"/>
    </source>
</evidence>
<dbReference type="SUPFAM" id="SSF47384">
    <property type="entry name" value="Homodimeric domain of signal transducing histidine kinase"/>
    <property type="match status" value="1"/>
</dbReference>
<dbReference type="SUPFAM" id="SSF55874">
    <property type="entry name" value="ATPase domain of HSP90 chaperone/DNA topoisomerase II/histidine kinase"/>
    <property type="match status" value="1"/>
</dbReference>
<evidence type="ECO:0000313" key="10">
    <source>
        <dbReference type="EMBL" id="OGD23368.1"/>
    </source>
</evidence>
<feature type="domain" description="Histidine kinase" evidence="9">
    <location>
        <begin position="183"/>
        <end position="399"/>
    </location>
</feature>
<dbReference type="AlphaFoldDB" id="A0A1F5AY99"/>
<evidence type="ECO:0000313" key="11">
    <source>
        <dbReference type="Proteomes" id="UP000176639"/>
    </source>
</evidence>
<accession>A0A1F5AY99</accession>
<proteinExistence type="predicted"/>
<dbReference type="InterPro" id="IPR036890">
    <property type="entry name" value="HATPase_C_sf"/>
</dbReference>
<dbReference type="GO" id="GO:0005524">
    <property type="term" value="F:ATP binding"/>
    <property type="evidence" value="ECO:0007669"/>
    <property type="project" value="UniProtKB-KW"/>
</dbReference>
<dbReference type="PRINTS" id="PR00344">
    <property type="entry name" value="BCTRLSENSOR"/>
</dbReference>
<organism evidence="10 11">
    <name type="scientific">Candidatus Azambacteria bacterium RBG_16_47_10</name>
    <dbReference type="NCBI Taxonomy" id="1797292"/>
    <lineage>
        <taxon>Bacteria</taxon>
        <taxon>Candidatus Azamiibacteriota</taxon>
    </lineage>
</organism>
<dbReference type="Proteomes" id="UP000176639">
    <property type="component" value="Unassembled WGS sequence"/>
</dbReference>
<dbReference type="GO" id="GO:0000155">
    <property type="term" value="F:phosphorelay sensor kinase activity"/>
    <property type="evidence" value="ECO:0007669"/>
    <property type="project" value="InterPro"/>
</dbReference>
<dbReference type="InterPro" id="IPR003594">
    <property type="entry name" value="HATPase_dom"/>
</dbReference>
<dbReference type="EMBL" id="MEYI01000043">
    <property type="protein sequence ID" value="OGD23368.1"/>
    <property type="molecule type" value="Genomic_DNA"/>
</dbReference>
<dbReference type="CDD" id="cd00082">
    <property type="entry name" value="HisKA"/>
    <property type="match status" value="1"/>
</dbReference>
<dbReference type="PANTHER" id="PTHR43065:SF10">
    <property type="entry name" value="PEROXIDE STRESS-ACTIVATED HISTIDINE KINASE MAK3"/>
    <property type="match status" value="1"/>
</dbReference>
<keyword evidence="5" id="KW-0547">Nucleotide-binding</keyword>
<dbReference type="Pfam" id="PF02518">
    <property type="entry name" value="HATPase_c"/>
    <property type="match status" value="1"/>
</dbReference>
<name>A0A1F5AY99_9BACT</name>
<keyword evidence="7" id="KW-0067">ATP-binding</keyword>
<evidence type="ECO:0000256" key="7">
    <source>
        <dbReference type="ARBA" id="ARBA00022840"/>
    </source>
</evidence>
<dbReference type="InterPro" id="IPR036097">
    <property type="entry name" value="HisK_dim/P_sf"/>
</dbReference>
<evidence type="ECO:0000256" key="6">
    <source>
        <dbReference type="ARBA" id="ARBA00022777"/>
    </source>
</evidence>
<protein>
    <recommendedName>
        <fullName evidence="2">histidine kinase</fullName>
        <ecNumber evidence="2">2.7.13.3</ecNumber>
    </recommendedName>
</protein>
<dbReference type="InterPro" id="IPR003661">
    <property type="entry name" value="HisK_dim/P_dom"/>
</dbReference>
<evidence type="ECO:0000256" key="8">
    <source>
        <dbReference type="ARBA" id="ARBA00023012"/>
    </source>
</evidence>
<comment type="caution">
    <text evidence="10">The sequence shown here is derived from an EMBL/GenBank/DDBJ whole genome shotgun (WGS) entry which is preliminary data.</text>
</comment>
<dbReference type="InterPro" id="IPR005467">
    <property type="entry name" value="His_kinase_dom"/>
</dbReference>
<dbReference type="PROSITE" id="PS50109">
    <property type="entry name" value="HIS_KIN"/>
    <property type="match status" value="1"/>
</dbReference>
<sequence length="399" mass="44263">MNKKSVIGSFADMAIALSSLPPDEAFNVSAQAAARITGAFRSCVILKNKKGEIKIKAGFPHGAHGVGERVTGAAEKFLCKVMDGREPVFINQPASNPQTAYMKDLALTYGIASVFFVPLLAEKEALGVMVFDFTKRKKKYCNDGVAVARFLAREIEVLRHQKREREKEDRIQRLTLLGEHSAKIAHIIRNALVTIVGLLRRLKDSTSLSEHDKTLVLFIFNAMASLERRVNQALSFAKFSPEYLNPKKERVGSVLQSLVDTERTLHPNIHMHFEKGSEDTELLINKGWIENCINDLVLNAIDAGARNIWIATGKIQSEERFVIAVRNDGEPIDPMKINIKCLSEIFDPFVTTKENGFGLGLSIVKSMIQSHGGDIAVESITGCGHLGNTHTMFMIYLPM</sequence>
<keyword evidence="6" id="KW-0418">Kinase</keyword>
<keyword evidence="3" id="KW-0597">Phosphoprotein</keyword>
<dbReference type="SUPFAM" id="SSF55781">
    <property type="entry name" value="GAF domain-like"/>
    <property type="match status" value="1"/>
</dbReference>
<reference evidence="10 11" key="1">
    <citation type="journal article" date="2016" name="Nat. Commun.">
        <title>Thousands of microbial genomes shed light on interconnected biogeochemical processes in an aquifer system.</title>
        <authorList>
            <person name="Anantharaman K."/>
            <person name="Brown C.T."/>
            <person name="Hug L.A."/>
            <person name="Sharon I."/>
            <person name="Castelle C.J."/>
            <person name="Probst A.J."/>
            <person name="Thomas B.C."/>
            <person name="Singh A."/>
            <person name="Wilkins M.J."/>
            <person name="Karaoz U."/>
            <person name="Brodie E.L."/>
            <person name="Williams K.H."/>
            <person name="Hubbard S.S."/>
            <person name="Banfield J.F."/>
        </authorList>
    </citation>
    <scope>NUCLEOTIDE SEQUENCE [LARGE SCALE GENOMIC DNA]</scope>
</reference>
<dbReference type="PANTHER" id="PTHR43065">
    <property type="entry name" value="SENSOR HISTIDINE KINASE"/>
    <property type="match status" value="1"/>
</dbReference>
<dbReference type="InterPro" id="IPR004358">
    <property type="entry name" value="Sig_transdc_His_kin-like_C"/>
</dbReference>
<dbReference type="EC" id="2.7.13.3" evidence="2"/>
<comment type="catalytic activity">
    <reaction evidence="1">
        <text>ATP + protein L-histidine = ADP + protein N-phospho-L-histidine.</text>
        <dbReference type="EC" id="2.7.13.3"/>
    </reaction>
</comment>
<evidence type="ECO:0000259" key="9">
    <source>
        <dbReference type="PROSITE" id="PS50109"/>
    </source>
</evidence>
<evidence type="ECO:0000256" key="5">
    <source>
        <dbReference type="ARBA" id="ARBA00022741"/>
    </source>
</evidence>
<dbReference type="InterPro" id="IPR003018">
    <property type="entry name" value="GAF"/>
</dbReference>
<dbReference type="Gene3D" id="3.30.450.40">
    <property type="match status" value="1"/>
</dbReference>